<dbReference type="GO" id="GO:0016747">
    <property type="term" value="F:acyltransferase activity, transferring groups other than amino-acyl groups"/>
    <property type="evidence" value="ECO:0007669"/>
    <property type="project" value="InterPro"/>
</dbReference>
<dbReference type="Pfam" id="PF00583">
    <property type="entry name" value="Acetyltransf_1"/>
    <property type="match status" value="1"/>
</dbReference>
<feature type="compositionally biased region" description="Basic and acidic residues" evidence="1">
    <location>
        <begin position="16"/>
        <end position="28"/>
    </location>
</feature>
<organism evidence="3">
    <name type="scientific">marine metagenome</name>
    <dbReference type="NCBI Taxonomy" id="408172"/>
    <lineage>
        <taxon>unclassified sequences</taxon>
        <taxon>metagenomes</taxon>
        <taxon>ecological metagenomes</taxon>
    </lineage>
</organism>
<dbReference type="SUPFAM" id="SSF55729">
    <property type="entry name" value="Acyl-CoA N-acyltransferases (Nat)"/>
    <property type="match status" value="1"/>
</dbReference>
<protein>
    <recommendedName>
        <fullName evidence="2">N-acetyltransferase domain-containing protein</fullName>
    </recommendedName>
</protein>
<dbReference type="EMBL" id="UINC01098545">
    <property type="protein sequence ID" value="SVC57150.1"/>
    <property type="molecule type" value="Genomic_DNA"/>
</dbReference>
<accession>A0A382N8T4</accession>
<evidence type="ECO:0000313" key="3">
    <source>
        <dbReference type="EMBL" id="SVC57150.1"/>
    </source>
</evidence>
<dbReference type="InterPro" id="IPR016181">
    <property type="entry name" value="Acyl_CoA_acyltransferase"/>
</dbReference>
<gene>
    <name evidence="3" type="ORF">METZ01_LOCUS310004</name>
</gene>
<reference evidence="3" key="1">
    <citation type="submission" date="2018-05" db="EMBL/GenBank/DDBJ databases">
        <authorList>
            <person name="Lanie J.A."/>
            <person name="Ng W.-L."/>
            <person name="Kazmierczak K.M."/>
            <person name="Andrzejewski T.M."/>
            <person name="Davidsen T.M."/>
            <person name="Wayne K.J."/>
            <person name="Tettelin H."/>
            <person name="Glass J.I."/>
            <person name="Rusch D."/>
            <person name="Podicherti R."/>
            <person name="Tsui H.-C.T."/>
            <person name="Winkler M.E."/>
        </authorList>
    </citation>
    <scope>NUCLEOTIDE SEQUENCE</scope>
</reference>
<feature type="region of interest" description="Disordered" evidence="1">
    <location>
        <begin position="16"/>
        <end position="38"/>
    </location>
</feature>
<evidence type="ECO:0000259" key="2">
    <source>
        <dbReference type="PROSITE" id="PS51186"/>
    </source>
</evidence>
<feature type="non-terminal residue" evidence="3">
    <location>
        <position position="1"/>
    </location>
</feature>
<dbReference type="AlphaFoldDB" id="A0A382N8T4"/>
<dbReference type="Gene3D" id="3.40.630.30">
    <property type="match status" value="1"/>
</dbReference>
<sequence>VVHWSYPVNIDVRTEETTVDGPREDGRVVDPTNELSTSPSVVGVPDIERFVIGTDPDTGTVLRLSPWRGDVLTVQVVVIAGPTPQFHDVDRLLDYLDTRGVLTVVTTALSPIDQRPFVEAGFTPHEHLLLLGRAIEPNDLPARGRRTRPARRQDQDAVLALDERAFATSSAVWRFDGAALAEAGQATQTCRRRLIKGPRRQPIGHAVTGRTSTIGFLQRLAVDPSAEGQGIGSALVVDALRWLGRTGALEAWVNTQPRNLR</sequence>
<evidence type="ECO:0000256" key="1">
    <source>
        <dbReference type="SAM" id="MobiDB-lite"/>
    </source>
</evidence>
<name>A0A382N8T4_9ZZZZ</name>
<dbReference type="InterPro" id="IPR000182">
    <property type="entry name" value="GNAT_dom"/>
</dbReference>
<proteinExistence type="predicted"/>
<feature type="non-terminal residue" evidence="3">
    <location>
        <position position="261"/>
    </location>
</feature>
<dbReference type="CDD" id="cd04301">
    <property type="entry name" value="NAT_SF"/>
    <property type="match status" value="1"/>
</dbReference>
<feature type="domain" description="N-acetyltransferase" evidence="2">
    <location>
        <begin position="145"/>
        <end position="261"/>
    </location>
</feature>
<dbReference type="PROSITE" id="PS51186">
    <property type="entry name" value="GNAT"/>
    <property type="match status" value="1"/>
</dbReference>